<evidence type="ECO:0000313" key="2">
    <source>
        <dbReference type="EMBL" id="QWT49393.1"/>
    </source>
</evidence>
<reference evidence="2" key="1">
    <citation type="submission" date="2020-11" db="EMBL/GenBank/DDBJ databases">
        <title>Azospira inquinata sp. nov.</title>
        <authorList>
            <person name="Moe W.M."/>
            <person name="Mikes M.C."/>
        </authorList>
    </citation>
    <scope>NUCLEOTIDE SEQUENCE</scope>
    <source>
        <strain evidence="2">Azo-3</strain>
    </source>
</reference>
<evidence type="ECO:0000313" key="3">
    <source>
        <dbReference type="Proteomes" id="UP000683428"/>
    </source>
</evidence>
<keyword evidence="3" id="KW-1185">Reference proteome</keyword>
<proteinExistence type="predicted"/>
<keyword evidence="1" id="KW-0732">Signal</keyword>
<dbReference type="PROSITE" id="PS51257">
    <property type="entry name" value="PROKAR_LIPOPROTEIN"/>
    <property type="match status" value="1"/>
</dbReference>
<accession>A0A975SN29</accession>
<feature type="chain" id="PRO_5037169930" description="Glycine zipper domain-containing protein" evidence="1">
    <location>
        <begin position="20"/>
        <end position="221"/>
    </location>
</feature>
<name>A0A975SN29_9RHOO</name>
<dbReference type="EMBL" id="CP064782">
    <property type="protein sequence ID" value="QWT49393.1"/>
    <property type="molecule type" value="Genomic_DNA"/>
</dbReference>
<sequence length="221" mass="23020">MDMKLSLSLAALLTLSACASNGNGTATGSHAGDKAAVGAVIGGGGAYLGCKLLGGSNVACRNLAVVGAAAGGYIGWKQGKEQDLAEAQAFADKMRQSKVPVQTDTGTVRHQDDKGQPVAYTAWRGTNVGLPPKALAAGDPDLQHSVELAGQLAVSRHESTTVIVSVPAKQRENVLFWLNNGFQQGTAANDTTPPKIQEVPYKKGSLPYLRVQPTDQQQFHA</sequence>
<evidence type="ECO:0008006" key="4">
    <source>
        <dbReference type="Google" id="ProtNLM"/>
    </source>
</evidence>
<gene>
    <name evidence="2" type="ORF">Azoinq_01890</name>
</gene>
<organism evidence="2 3">
    <name type="scientific">Azospira inquinata</name>
    <dbReference type="NCBI Taxonomy" id="2785627"/>
    <lineage>
        <taxon>Bacteria</taxon>
        <taxon>Pseudomonadati</taxon>
        <taxon>Pseudomonadota</taxon>
        <taxon>Betaproteobacteria</taxon>
        <taxon>Rhodocyclales</taxon>
        <taxon>Rhodocyclaceae</taxon>
        <taxon>Azospira</taxon>
    </lineage>
</organism>
<dbReference type="KEGG" id="aiq:Azoinq_01890"/>
<dbReference type="AlphaFoldDB" id="A0A975SN29"/>
<feature type="signal peptide" evidence="1">
    <location>
        <begin position="1"/>
        <end position="19"/>
    </location>
</feature>
<evidence type="ECO:0000256" key="1">
    <source>
        <dbReference type="SAM" id="SignalP"/>
    </source>
</evidence>
<dbReference type="Proteomes" id="UP000683428">
    <property type="component" value="Chromosome"/>
</dbReference>
<dbReference type="RefSeq" id="WP_216127221.1">
    <property type="nucleotide sequence ID" value="NZ_CP064782.1"/>
</dbReference>
<protein>
    <recommendedName>
        <fullName evidence="4">Glycine zipper domain-containing protein</fullName>
    </recommendedName>
</protein>